<name>A0A7M7ND30_STRPU</name>
<dbReference type="RefSeq" id="XP_030834807.1">
    <property type="nucleotide sequence ID" value="XM_030978947.1"/>
</dbReference>
<protein>
    <recommendedName>
        <fullName evidence="4">Sp185/333</fullName>
    </recommendedName>
</protein>
<proteinExistence type="predicted"/>
<dbReference type="GeneID" id="115921451"/>
<sequence length="126" mass="13904">MRQTIIIVLVFAVVGAALVDAGKADFERRRMEQSKKIRGGMERVKSFDNTWRVQDEAGRGRRAGGQMVIPRVQEEAGRGRRAGIKNLRGKINKLQSPNSAKEIFKLRTKKAAGKAKLSMMAAPPTG</sequence>
<keyword evidence="1" id="KW-0732">Signal</keyword>
<feature type="signal peptide" evidence="1">
    <location>
        <begin position="1"/>
        <end position="21"/>
    </location>
</feature>
<evidence type="ECO:0008006" key="4">
    <source>
        <dbReference type="Google" id="ProtNLM"/>
    </source>
</evidence>
<dbReference type="EnsemblMetazoa" id="XM_030978947">
    <property type="protein sequence ID" value="XP_030834807"/>
    <property type="gene ID" value="LOC115921451"/>
</dbReference>
<organism evidence="2 3">
    <name type="scientific">Strongylocentrotus purpuratus</name>
    <name type="common">Purple sea urchin</name>
    <dbReference type="NCBI Taxonomy" id="7668"/>
    <lineage>
        <taxon>Eukaryota</taxon>
        <taxon>Metazoa</taxon>
        <taxon>Echinodermata</taxon>
        <taxon>Eleutherozoa</taxon>
        <taxon>Echinozoa</taxon>
        <taxon>Echinoidea</taxon>
        <taxon>Euechinoidea</taxon>
        <taxon>Echinacea</taxon>
        <taxon>Camarodonta</taxon>
        <taxon>Echinidea</taxon>
        <taxon>Strongylocentrotidae</taxon>
        <taxon>Strongylocentrotus</taxon>
    </lineage>
</organism>
<dbReference type="KEGG" id="spu:115921451"/>
<evidence type="ECO:0000256" key="1">
    <source>
        <dbReference type="SAM" id="SignalP"/>
    </source>
</evidence>
<feature type="chain" id="PRO_5029818705" description="Sp185/333" evidence="1">
    <location>
        <begin position="22"/>
        <end position="126"/>
    </location>
</feature>
<evidence type="ECO:0000313" key="2">
    <source>
        <dbReference type="EnsemblMetazoa" id="XP_030834807"/>
    </source>
</evidence>
<reference evidence="2" key="2">
    <citation type="submission" date="2021-01" db="UniProtKB">
        <authorList>
            <consortium name="EnsemblMetazoa"/>
        </authorList>
    </citation>
    <scope>IDENTIFICATION</scope>
</reference>
<dbReference type="AlphaFoldDB" id="A0A7M7ND30"/>
<keyword evidence="3" id="KW-1185">Reference proteome</keyword>
<dbReference type="Proteomes" id="UP000007110">
    <property type="component" value="Unassembled WGS sequence"/>
</dbReference>
<dbReference type="InParanoid" id="A0A7M7ND30"/>
<accession>A0A7M7ND30</accession>
<reference evidence="3" key="1">
    <citation type="submission" date="2015-02" db="EMBL/GenBank/DDBJ databases">
        <title>Genome sequencing for Strongylocentrotus purpuratus.</title>
        <authorList>
            <person name="Murali S."/>
            <person name="Liu Y."/>
            <person name="Vee V."/>
            <person name="English A."/>
            <person name="Wang M."/>
            <person name="Skinner E."/>
            <person name="Han Y."/>
            <person name="Muzny D.M."/>
            <person name="Worley K.C."/>
            <person name="Gibbs R.A."/>
        </authorList>
    </citation>
    <scope>NUCLEOTIDE SEQUENCE</scope>
</reference>
<evidence type="ECO:0000313" key="3">
    <source>
        <dbReference type="Proteomes" id="UP000007110"/>
    </source>
</evidence>